<dbReference type="Proteomes" id="UP000824024">
    <property type="component" value="Unassembled WGS sequence"/>
</dbReference>
<dbReference type="InterPro" id="IPR042070">
    <property type="entry name" value="PucR_C-HTH_sf"/>
</dbReference>
<dbReference type="AlphaFoldDB" id="A0A9D2IEV6"/>
<evidence type="ECO:0000259" key="1">
    <source>
        <dbReference type="Pfam" id="PF13556"/>
    </source>
</evidence>
<accession>A0A9D2IEV6</accession>
<reference evidence="2" key="1">
    <citation type="journal article" date="2021" name="PeerJ">
        <title>Extensive microbial diversity within the chicken gut microbiome revealed by metagenomics and culture.</title>
        <authorList>
            <person name="Gilroy R."/>
            <person name="Ravi A."/>
            <person name="Getino M."/>
            <person name="Pursley I."/>
            <person name="Horton D.L."/>
            <person name="Alikhan N.F."/>
            <person name="Baker D."/>
            <person name="Gharbi K."/>
            <person name="Hall N."/>
            <person name="Watson M."/>
            <person name="Adriaenssens E.M."/>
            <person name="Foster-Nyarko E."/>
            <person name="Jarju S."/>
            <person name="Secka A."/>
            <person name="Antonio M."/>
            <person name="Oren A."/>
            <person name="Chaudhuri R.R."/>
            <person name="La Ragione R."/>
            <person name="Hildebrand F."/>
            <person name="Pallen M.J."/>
        </authorList>
    </citation>
    <scope>NUCLEOTIDE SEQUENCE</scope>
    <source>
        <strain evidence="2">CHK192-9172</strain>
    </source>
</reference>
<sequence length="522" mass="60969">MRLPLAVMLYYLRDYSPVVLPGRADGKYIDSFQLLTGTPSFWSRNICYICGRDILEKSLKLTSGNIFFCICEEECDLSELSNLTASEDQNTVVLFSAKTVPSEILNRMIFIYTSLVQWDKECHQRIIEGCSLQELMQLFGKISCFPAAVFQPDFRMIGYTEIGENAPKSFRALIQLGQTPDSLMPEISRQQIPLCLKNNEKAIYMPSAENPSLYYIYRKHQKDREVVAYSCIFCPLDKPDQDFLELAELFLQNIDFYFKNNEKYDKLGNYMYEGLLEKFLADRQEHLNPDVLSQMEALRMPVRGNFLLIQIELENGGSSHLTYIRKLLYDGCRRGKPFLFRDTLYLLCPLEGPDKGPKGALSPILREIRETLFHYKCVCFVSNPFSYMPGIYDARQQCAFLNEICPRIKKSGTGYYLYEDYTMYHLFASLEERMDLSAALPPDFLRFWQWNSRFGHSGDKILRVYLEQNLSFRKCADLLNIHRNTAEYQIRKIEKALDLDFSDHKIRQQFLLAFQIMDYLDR</sequence>
<protein>
    <submittedName>
        <fullName evidence="2">Helix-turn-helix domain-containing protein</fullName>
    </submittedName>
</protein>
<evidence type="ECO:0000313" key="2">
    <source>
        <dbReference type="EMBL" id="HIZ06492.1"/>
    </source>
</evidence>
<name>A0A9D2IEV6_9FIRM</name>
<evidence type="ECO:0000313" key="3">
    <source>
        <dbReference type="Proteomes" id="UP000824024"/>
    </source>
</evidence>
<dbReference type="Gene3D" id="1.10.10.2840">
    <property type="entry name" value="PucR C-terminal helix-turn-helix domain"/>
    <property type="match status" value="1"/>
</dbReference>
<dbReference type="Pfam" id="PF13556">
    <property type="entry name" value="HTH_30"/>
    <property type="match status" value="1"/>
</dbReference>
<comment type="caution">
    <text evidence="2">The sequence shown here is derived from an EMBL/GenBank/DDBJ whole genome shotgun (WGS) entry which is preliminary data.</text>
</comment>
<dbReference type="EMBL" id="DXCH01000029">
    <property type="protein sequence ID" value="HIZ06492.1"/>
    <property type="molecule type" value="Genomic_DNA"/>
</dbReference>
<proteinExistence type="predicted"/>
<dbReference type="InterPro" id="IPR025736">
    <property type="entry name" value="PucR_C-HTH_dom"/>
</dbReference>
<organism evidence="2 3">
    <name type="scientific">Candidatus Eubacterium avistercoris</name>
    <dbReference type="NCBI Taxonomy" id="2838567"/>
    <lineage>
        <taxon>Bacteria</taxon>
        <taxon>Bacillati</taxon>
        <taxon>Bacillota</taxon>
        <taxon>Clostridia</taxon>
        <taxon>Eubacteriales</taxon>
        <taxon>Eubacteriaceae</taxon>
        <taxon>Eubacterium</taxon>
    </lineage>
</organism>
<feature type="domain" description="PucR C-terminal helix-turn-helix" evidence="1">
    <location>
        <begin position="461"/>
        <end position="515"/>
    </location>
</feature>
<gene>
    <name evidence="2" type="ORF">IAA08_00990</name>
</gene>
<reference evidence="2" key="2">
    <citation type="submission" date="2021-04" db="EMBL/GenBank/DDBJ databases">
        <authorList>
            <person name="Gilroy R."/>
        </authorList>
    </citation>
    <scope>NUCLEOTIDE SEQUENCE</scope>
    <source>
        <strain evidence="2">CHK192-9172</strain>
    </source>
</reference>